<dbReference type="Proteomes" id="UP001156882">
    <property type="component" value="Unassembled WGS sequence"/>
</dbReference>
<name>A0ABQ6CM76_9HYPH</name>
<reference evidence="2" key="1">
    <citation type="journal article" date="2019" name="Int. J. Syst. Evol. Microbiol.">
        <title>The Global Catalogue of Microorganisms (GCM) 10K type strain sequencing project: providing services to taxonomists for standard genome sequencing and annotation.</title>
        <authorList>
            <consortium name="The Broad Institute Genomics Platform"/>
            <consortium name="The Broad Institute Genome Sequencing Center for Infectious Disease"/>
            <person name="Wu L."/>
            <person name="Ma J."/>
        </authorList>
    </citation>
    <scope>NUCLEOTIDE SEQUENCE [LARGE SCALE GENOMIC DNA]</scope>
    <source>
        <strain evidence="2">NBRC 101365</strain>
    </source>
</reference>
<gene>
    <name evidence="1" type="ORF">GCM10007874_42960</name>
</gene>
<organism evidence="1 2">
    <name type="scientific">Labrys miyagiensis</name>
    <dbReference type="NCBI Taxonomy" id="346912"/>
    <lineage>
        <taxon>Bacteria</taxon>
        <taxon>Pseudomonadati</taxon>
        <taxon>Pseudomonadota</taxon>
        <taxon>Alphaproteobacteria</taxon>
        <taxon>Hyphomicrobiales</taxon>
        <taxon>Xanthobacteraceae</taxon>
        <taxon>Labrys</taxon>
    </lineage>
</organism>
<protein>
    <submittedName>
        <fullName evidence="1">Uncharacterized protein</fullName>
    </submittedName>
</protein>
<accession>A0ABQ6CM76</accession>
<sequence length="80" mass="8883">MHVIGHDAPSPKPITLAIERQQRPFYEISDFGDFQPTGPAASIKLSLDTSSIELVGSVGIDGIGRQAVRQAKRDELRYFW</sequence>
<dbReference type="EMBL" id="BSPC01000048">
    <property type="protein sequence ID" value="GLS21279.1"/>
    <property type="molecule type" value="Genomic_DNA"/>
</dbReference>
<evidence type="ECO:0000313" key="2">
    <source>
        <dbReference type="Proteomes" id="UP001156882"/>
    </source>
</evidence>
<keyword evidence="2" id="KW-1185">Reference proteome</keyword>
<evidence type="ECO:0000313" key="1">
    <source>
        <dbReference type="EMBL" id="GLS21279.1"/>
    </source>
</evidence>
<comment type="caution">
    <text evidence="1">The sequence shown here is derived from an EMBL/GenBank/DDBJ whole genome shotgun (WGS) entry which is preliminary data.</text>
</comment>
<proteinExistence type="predicted"/>